<keyword evidence="7" id="KW-0235">DNA replication</keyword>
<evidence type="ECO:0000256" key="19">
    <source>
        <dbReference type="ARBA" id="ARBA00054469"/>
    </source>
</evidence>
<keyword evidence="4" id="KW-0488">Methylation</keyword>
<dbReference type="InterPro" id="IPR014722">
    <property type="entry name" value="Rib_uL2_dom2"/>
</dbReference>
<dbReference type="OrthoDB" id="10266249at2759"/>
<evidence type="ECO:0000256" key="21">
    <source>
        <dbReference type="ARBA" id="ARBA00067573"/>
    </source>
</evidence>
<evidence type="ECO:0000256" key="17">
    <source>
        <dbReference type="ARBA" id="ARBA00023204"/>
    </source>
</evidence>
<dbReference type="GO" id="GO:0005634">
    <property type="term" value="C:nucleus"/>
    <property type="evidence" value="ECO:0007669"/>
    <property type="project" value="UniProtKB-SubCell"/>
</dbReference>
<evidence type="ECO:0000256" key="4">
    <source>
        <dbReference type="ARBA" id="ARBA00022481"/>
    </source>
</evidence>
<name>A0A8S4NUM6_OWEFU</name>
<dbReference type="InterPro" id="IPR038254">
    <property type="entry name" value="KIN17_WH-like_sf"/>
</dbReference>
<keyword evidence="14" id="KW-0175">Coiled coil</keyword>
<evidence type="ECO:0000256" key="15">
    <source>
        <dbReference type="ARBA" id="ARBA00023125"/>
    </source>
</evidence>
<evidence type="ECO:0000256" key="3">
    <source>
        <dbReference type="ARBA" id="ARBA00008517"/>
    </source>
</evidence>
<dbReference type="InterPro" id="IPR041995">
    <property type="entry name" value="KOW_KIN17"/>
</dbReference>
<keyword evidence="10" id="KW-0863">Zinc-finger</keyword>
<evidence type="ECO:0000256" key="10">
    <source>
        <dbReference type="ARBA" id="ARBA00022771"/>
    </source>
</evidence>
<dbReference type="Gene3D" id="1.10.10.2030">
    <property type="entry name" value="DNA/RNA-binding protein Kin17, conserved domain"/>
    <property type="match status" value="1"/>
</dbReference>
<gene>
    <name evidence="24" type="ORF">OFUS_LOCUS10660</name>
</gene>
<dbReference type="AlphaFoldDB" id="A0A8S4NUM6"/>
<evidence type="ECO:0000256" key="16">
    <source>
        <dbReference type="ARBA" id="ARBA00023172"/>
    </source>
</evidence>
<evidence type="ECO:0000256" key="14">
    <source>
        <dbReference type="ARBA" id="ARBA00023054"/>
    </source>
</evidence>
<dbReference type="FunFam" id="2.30.30.30:FF:000021">
    <property type="entry name" value="DNA/RNA-binding protein KIN17, putative"/>
    <property type="match status" value="1"/>
</dbReference>
<keyword evidence="15" id="KW-0238">DNA-binding</keyword>
<dbReference type="Proteomes" id="UP000749559">
    <property type="component" value="Unassembled WGS sequence"/>
</dbReference>
<dbReference type="Pfam" id="PF25095">
    <property type="entry name" value="C2H2-zf_KIN17"/>
    <property type="match status" value="1"/>
</dbReference>
<protein>
    <recommendedName>
        <fullName evidence="21">DNA/RNA-binding protein KIN17</fullName>
    </recommendedName>
    <alternativeName>
        <fullName evidence="22">Binding to curved DNA</fullName>
    </alternativeName>
</protein>
<comment type="similarity">
    <text evidence="3">Belongs to the KIN17 family.</text>
</comment>
<feature type="domain" description="DNA/RNA-binding protein Kin17 WH-like" evidence="23">
    <location>
        <begin position="23"/>
        <end position="149"/>
    </location>
</feature>
<evidence type="ECO:0000256" key="5">
    <source>
        <dbReference type="ARBA" id="ARBA00022490"/>
    </source>
</evidence>
<evidence type="ECO:0000256" key="9">
    <source>
        <dbReference type="ARBA" id="ARBA00022763"/>
    </source>
</evidence>
<evidence type="ECO:0000256" key="7">
    <source>
        <dbReference type="ARBA" id="ARBA00022705"/>
    </source>
</evidence>
<dbReference type="SMART" id="SM01253">
    <property type="entry name" value="Kin17_mid"/>
    <property type="match status" value="1"/>
</dbReference>
<comment type="subcellular location">
    <subcellularLocation>
        <location evidence="2">Cytoplasm</location>
    </subcellularLocation>
    <subcellularLocation>
        <location evidence="1">Nucleus</location>
    </subcellularLocation>
</comment>
<keyword evidence="6" id="KW-0507">mRNA processing</keyword>
<keyword evidence="25" id="KW-1185">Reference proteome</keyword>
<keyword evidence="17" id="KW-0234">DNA repair</keyword>
<evidence type="ECO:0000313" key="24">
    <source>
        <dbReference type="EMBL" id="CAH1784469.1"/>
    </source>
</evidence>
<evidence type="ECO:0000256" key="2">
    <source>
        <dbReference type="ARBA" id="ARBA00004496"/>
    </source>
</evidence>
<dbReference type="GO" id="GO:0003723">
    <property type="term" value="F:RNA binding"/>
    <property type="evidence" value="ECO:0007669"/>
    <property type="project" value="UniProtKB-KW"/>
</dbReference>
<comment type="subunit">
    <text evidence="20">Associated with DNA polymerase alpha, RFC1 and cyclin A, in multiprotein DNA replication complexes. Also associates with replication origins at the G1/S phase boundary and throughout the S phase in vivo.</text>
</comment>
<keyword evidence="11" id="KW-0862">Zinc</keyword>
<sequence length="362" mass="42121">MCQKQCRDENGFKCHLTSESHQRQLLLFADNPDEYIDTFSRDFKDGYCELLNRRFGSKRVQCNVVYQEYIHDKDHIHMNSTQWETLTEFVKWLGREGIAKVDETEKGWYVQYIERTPEAIERQKNQDKKEKMTLDDEEKTAAFIEKQIQKAAAEEKLKPQVEYTELQRENEEDKVTLKLGITKKKEEPVKNPQNNALATFKVPESRTKVDKLGSSAVKRKSALEEIREMEEQKKAKLEKEKETVSHWLHKDIVVKIITKKLGDKYYKKKAFVKEVVDRYGAVIKVIDSGAKLKVDQDHLETVIPAIGKPVLLLKGVKRGYEGDLVEVNQKTFSCSVKLTEGHLRGETLHNIPYEDVSKLYVP</sequence>
<evidence type="ECO:0000256" key="18">
    <source>
        <dbReference type="ARBA" id="ARBA00023242"/>
    </source>
</evidence>
<keyword evidence="16" id="KW-0233">DNA recombination</keyword>
<evidence type="ECO:0000256" key="8">
    <source>
        <dbReference type="ARBA" id="ARBA00022723"/>
    </source>
</evidence>
<dbReference type="EMBL" id="CAIIXF020000005">
    <property type="protein sequence ID" value="CAH1784469.1"/>
    <property type="molecule type" value="Genomic_DNA"/>
</dbReference>
<dbReference type="Gene3D" id="2.30.30.30">
    <property type="match status" value="1"/>
</dbReference>
<keyword evidence="9" id="KW-0227">DNA damage</keyword>
<dbReference type="GO" id="GO:0006310">
    <property type="term" value="P:DNA recombination"/>
    <property type="evidence" value="ECO:0007669"/>
    <property type="project" value="UniProtKB-KW"/>
</dbReference>
<dbReference type="PANTHER" id="PTHR12805:SF0">
    <property type="entry name" value="DNA_RNA-BINDING PROTEIN KIN17"/>
    <property type="match status" value="1"/>
</dbReference>
<proteinExistence type="inferred from homology"/>
<keyword evidence="5" id="KW-0963">Cytoplasm</keyword>
<comment type="caution">
    <text evidence="24">The sequence shown here is derived from an EMBL/GenBank/DDBJ whole genome shotgun (WGS) entry which is preliminary data.</text>
</comment>
<evidence type="ECO:0000256" key="22">
    <source>
        <dbReference type="ARBA" id="ARBA00079987"/>
    </source>
</evidence>
<dbReference type="GO" id="GO:0005737">
    <property type="term" value="C:cytoplasm"/>
    <property type="evidence" value="ECO:0007669"/>
    <property type="project" value="UniProtKB-SubCell"/>
</dbReference>
<dbReference type="Pfam" id="PF25092">
    <property type="entry name" value="SH3_KIN17_C"/>
    <property type="match status" value="1"/>
</dbReference>
<accession>A0A8S4NUM6</accession>
<dbReference type="InterPro" id="IPR019447">
    <property type="entry name" value="DNA/RNA-bd_Kin17_WH-like_dom"/>
</dbReference>
<dbReference type="PANTHER" id="PTHR12805">
    <property type="entry name" value="KIN17 KIN, ANTIGENIC DETERMINANT OF RECA PROTEIN HOMOLOG"/>
    <property type="match status" value="1"/>
</dbReference>
<keyword evidence="13" id="KW-0346">Stress response</keyword>
<evidence type="ECO:0000256" key="12">
    <source>
        <dbReference type="ARBA" id="ARBA00022884"/>
    </source>
</evidence>
<dbReference type="GO" id="GO:0008270">
    <property type="term" value="F:zinc ion binding"/>
    <property type="evidence" value="ECO:0007669"/>
    <property type="project" value="UniProtKB-KW"/>
</dbReference>
<evidence type="ECO:0000256" key="6">
    <source>
        <dbReference type="ARBA" id="ARBA00022664"/>
    </source>
</evidence>
<dbReference type="CDD" id="cd13155">
    <property type="entry name" value="KOW_KIN17"/>
    <property type="match status" value="1"/>
</dbReference>
<dbReference type="GO" id="GO:0006397">
    <property type="term" value="P:mRNA processing"/>
    <property type="evidence" value="ECO:0007669"/>
    <property type="project" value="UniProtKB-KW"/>
</dbReference>
<evidence type="ECO:0000256" key="11">
    <source>
        <dbReference type="ARBA" id="ARBA00022833"/>
    </source>
</evidence>
<dbReference type="InterPro" id="IPR056767">
    <property type="entry name" value="C2H2-Znf_KIN17"/>
</dbReference>
<dbReference type="Gene3D" id="2.30.30.140">
    <property type="match status" value="1"/>
</dbReference>
<dbReference type="FunFam" id="1.10.10.2030:FF:000001">
    <property type="entry name" value="DNA/RNA-binding protein KIN17, putative"/>
    <property type="match status" value="1"/>
</dbReference>
<keyword evidence="12" id="KW-0694">RNA-binding</keyword>
<reference evidence="24" key="1">
    <citation type="submission" date="2022-03" db="EMBL/GenBank/DDBJ databases">
        <authorList>
            <person name="Martin C."/>
        </authorList>
    </citation>
    <scope>NUCLEOTIDE SEQUENCE</scope>
</reference>
<evidence type="ECO:0000256" key="20">
    <source>
        <dbReference type="ARBA" id="ARBA00062063"/>
    </source>
</evidence>
<evidence type="ECO:0000259" key="23">
    <source>
        <dbReference type="SMART" id="SM01253"/>
    </source>
</evidence>
<dbReference type="FunFam" id="2.30.30.140:FF:000031">
    <property type="entry name" value="DNA/RNA-binding protein KIN17 isoform X1"/>
    <property type="match status" value="1"/>
</dbReference>
<dbReference type="Pfam" id="PF18131">
    <property type="entry name" value="KN17_SH3"/>
    <property type="match status" value="1"/>
</dbReference>
<comment type="function">
    <text evidence="19">Involved in DNA replication and the cellular response to DNA damage. May participate in DNA replication factories and create a bridge between DNA replication and repair mediated by high molecular weight complexes. May play a role in illegitimate recombination and regulation of gene expression. May participate in mRNA processing. Binds, in vitro, to double-stranded DNA. Also shown to bind preferentially to curved DNA in vitro and in vivo. Binds via its C-terminal domain to RNA in vitro.</text>
</comment>
<dbReference type="GO" id="GO:0003690">
    <property type="term" value="F:double-stranded DNA binding"/>
    <property type="evidence" value="ECO:0007669"/>
    <property type="project" value="TreeGrafter"/>
</dbReference>
<dbReference type="InterPro" id="IPR041330">
    <property type="entry name" value="KN17_SH3"/>
</dbReference>
<evidence type="ECO:0000256" key="13">
    <source>
        <dbReference type="ARBA" id="ARBA00023016"/>
    </source>
</evidence>
<keyword evidence="18" id="KW-0539">Nucleus</keyword>
<dbReference type="Pfam" id="PF10357">
    <property type="entry name" value="WH_KIN17"/>
    <property type="match status" value="1"/>
</dbReference>
<organism evidence="24 25">
    <name type="scientific">Owenia fusiformis</name>
    <name type="common">Polychaete worm</name>
    <dbReference type="NCBI Taxonomy" id="6347"/>
    <lineage>
        <taxon>Eukaryota</taxon>
        <taxon>Metazoa</taxon>
        <taxon>Spiralia</taxon>
        <taxon>Lophotrochozoa</taxon>
        <taxon>Annelida</taxon>
        <taxon>Polychaeta</taxon>
        <taxon>Sedentaria</taxon>
        <taxon>Canalipalpata</taxon>
        <taxon>Sabellida</taxon>
        <taxon>Oweniida</taxon>
        <taxon>Oweniidae</taxon>
        <taxon>Owenia</taxon>
    </lineage>
</organism>
<dbReference type="GO" id="GO:0006281">
    <property type="term" value="P:DNA repair"/>
    <property type="evidence" value="ECO:0007669"/>
    <property type="project" value="UniProtKB-KW"/>
</dbReference>
<evidence type="ECO:0000256" key="1">
    <source>
        <dbReference type="ARBA" id="ARBA00004123"/>
    </source>
</evidence>
<dbReference type="GO" id="GO:0006260">
    <property type="term" value="P:DNA replication"/>
    <property type="evidence" value="ECO:0007669"/>
    <property type="project" value="UniProtKB-KW"/>
</dbReference>
<evidence type="ECO:0000313" key="25">
    <source>
        <dbReference type="Proteomes" id="UP000749559"/>
    </source>
</evidence>
<dbReference type="InterPro" id="IPR037321">
    <property type="entry name" value="KIN17-like"/>
</dbReference>
<keyword evidence="8" id="KW-0479">Metal-binding</keyword>